<gene>
    <name evidence="2" type="ORF">BN1232_04240</name>
</gene>
<dbReference type="AlphaFoldDB" id="A0A0E4GZK4"/>
<feature type="transmembrane region" description="Helical" evidence="1">
    <location>
        <begin position="68"/>
        <end position="88"/>
    </location>
</feature>
<organism evidence="2 3">
    <name type="scientific">Mycobacterium lentiflavum</name>
    <dbReference type="NCBI Taxonomy" id="141349"/>
    <lineage>
        <taxon>Bacteria</taxon>
        <taxon>Bacillati</taxon>
        <taxon>Actinomycetota</taxon>
        <taxon>Actinomycetes</taxon>
        <taxon>Mycobacteriales</taxon>
        <taxon>Mycobacteriaceae</taxon>
        <taxon>Mycobacterium</taxon>
        <taxon>Mycobacterium simiae complex</taxon>
    </lineage>
</organism>
<keyword evidence="1" id="KW-0472">Membrane</keyword>
<evidence type="ECO:0000256" key="1">
    <source>
        <dbReference type="SAM" id="Phobius"/>
    </source>
</evidence>
<proteinExistence type="predicted"/>
<dbReference type="EMBL" id="CTEE01000001">
    <property type="protein sequence ID" value="CQD18484.1"/>
    <property type="molecule type" value="Genomic_DNA"/>
</dbReference>
<sequence length="108" mass="11050">MCMVDGQDALANQAPIDRKIPAGVDRGYFALGLVGVYLAVSAVCWAAALPDYFSATDGFTATGARTGSLPFALTMAGISVALTVGAYLRTSRPDQLAKPTPGATAARP</sequence>
<keyword evidence="1" id="KW-0812">Transmembrane</keyword>
<keyword evidence="1" id="KW-1133">Transmembrane helix</keyword>
<evidence type="ECO:0000313" key="3">
    <source>
        <dbReference type="Proteomes" id="UP000199251"/>
    </source>
</evidence>
<protein>
    <submittedName>
        <fullName evidence="2">Uncharacterized protein</fullName>
    </submittedName>
</protein>
<feature type="transmembrane region" description="Helical" evidence="1">
    <location>
        <begin position="28"/>
        <end position="48"/>
    </location>
</feature>
<evidence type="ECO:0000313" key="2">
    <source>
        <dbReference type="EMBL" id="CQD18484.1"/>
    </source>
</evidence>
<reference evidence="2 3" key="1">
    <citation type="submission" date="2015-03" db="EMBL/GenBank/DDBJ databases">
        <authorList>
            <person name="Urmite Genomes"/>
        </authorList>
    </citation>
    <scope>NUCLEOTIDE SEQUENCE [LARGE SCALE GENOMIC DNA]</scope>
    <source>
        <strain evidence="2 3">CSUR P1491</strain>
    </source>
</reference>
<dbReference type="Proteomes" id="UP000199251">
    <property type="component" value="Unassembled WGS sequence"/>
</dbReference>
<name>A0A0E4GZK4_MYCLN</name>
<accession>A0A0E4GZK4</accession>